<dbReference type="Gene3D" id="3.40.50.2000">
    <property type="entry name" value="Glycogen Phosphorylase B"/>
    <property type="match status" value="2"/>
</dbReference>
<evidence type="ECO:0000256" key="9">
    <source>
        <dbReference type="ARBA" id="ARBA00023180"/>
    </source>
</evidence>
<evidence type="ECO:0000256" key="5">
    <source>
        <dbReference type="ARBA" id="ARBA00022692"/>
    </source>
</evidence>
<dbReference type="EC" id="2.4.1.17" evidence="12"/>
<dbReference type="GO" id="GO:0016020">
    <property type="term" value="C:membrane"/>
    <property type="evidence" value="ECO:0007669"/>
    <property type="project" value="UniProtKB-SubCell"/>
</dbReference>
<dbReference type="KEGG" id="api:100168601"/>
<keyword evidence="3 11" id="KW-0328">Glycosyltransferase</keyword>
<dbReference type="Proteomes" id="UP000007819">
    <property type="component" value="Chromosome A1"/>
</dbReference>
<keyword evidence="7 12" id="KW-1133">Transmembrane helix</keyword>
<evidence type="ECO:0000256" key="6">
    <source>
        <dbReference type="ARBA" id="ARBA00022824"/>
    </source>
</evidence>
<evidence type="ECO:0000256" key="8">
    <source>
        <dbReference type="ARBA" id="ARBA00023136"/>
    </source>
</evidence>
<protein>
    <recommendedName>
        <fullName evidence="12">UDP-glucuronosyltransferase</fullName>
        <ecNumber evidence="12">2.4.1.17</ecNumber>
    </recommendedName>
</protein>
<dbReference type="InterPro" id="IPR002213">
    <property type="entry name" value="UDP_glucos_trans"/>
</dbReference>
<dbReference type="EnsemblMetazoa" id="XM_029487682.1">
    <property type="protein sequence ID" value="XP_029343542.1"/>
    <property type="gene ID" value="LOC100168601"/>
</dbReference>
<comment type="catalytic activity">
    <reaction evidence="12">
        <text>glucuronate acceptor + UDP-alpha-D-glucuronate = acceptor beta-D-glucuronoside + UDP + H(+)</text>
        <dbReference type="Rhea" id="RHEA:21032"/>
        <dbReference type="ChEBI" id="CHEBI:15378"/>
        <dbReference type="ChEBI" id="CHEBI:58052"/>
        <dbReference type="ChEBI" id="CHEBI:58223"/>
        <dbReference type="ChEBI" id="CHEBI:132367"/>
        <dbReference type="ChEBI" id="CHEBI:132368"/>
        <dbReference type="EC" id="2.4.1.17"/>
    </reaction>
</comment>
<dbReference type="PANTHER" id="PTHR48043">
    <property type="entry name" value="EG:EG0003.4 PROTEIN-RELATED"/>
    <property type="match status" value="1"/>
</dbReference>
<dbReference type="GO" id="GO:0015020">
    <property type="term" value="F:glucuronosyltransferase activity"/>
    <property type="evidence" value="ECO:0007669"/>
    <property type="project" value="UniProtKB-EC"/>
</dbReference>
<keyword evidence="5 12" id="KW-0812">Transmembrane</keyword>
<sequence>MLSSTTVLIVLCAWPALLQWTPAGAANILAVQTIPGKSHWNVMRAVLQALTDRGHTVTVFTPFVDGDRDGYTEVDVSDKTETRLDLDAAFLIENYGTTRKLMANMVKVTRAGCDMIYEHRQMVDILNGTSAQKFNLVVTEPLVSECVAYAATVLHVPMVYVVPPPIITYLERPMTGHAPNPAVTGHVLFSRGVPETFAERFANLVLTVYCSTLTWYIEWQLRWADPRPYDIVDLVRPSIIFTNTHFITEPVRSLTPDFVQIGGIHLTPSKPIPKDILEFIENAPNGVIYFTFGSVVSMSSLPESVQSAFRKALARVPQKVLWKYEGEMADIPKNVMTRKWFPQRDILVHPNMKLFISHGGISGVYEAVDGGVPVLGFPFYYDQPRNIDNLVNAGMAISMDLLSVTEETFLNAVLEIVNNDRYQKNAKIASERFKDRPMSPTESVVYWTEYVLRHNGALHLKSHAWNLAWYQYFSVDVLSTFLLITFVFLFIIYHGLKLIYKYICNFCRKEKSE</sequence>
<dbReference type="FunFam" id="3.40.50.2000:FF:000050">
    <property type="entry name" value="UDP-glucuronosyltransferase"/>
    <property type="match status" value="1"/>
</dbReference>
<evidence type="ECO:0000256" key="7">
    <source>
        <dbReference type="ARBA" id="ARBA00022989"/>
    </source>
</evidence>
<accession>A0A8R2NPW3</accession>
<evidence type="ECO:0000256" key="12">
    <source>
        <dbReference type="RuleBase" id="RU362059"/>
    </source>
</evidence>
<keyword evidence="6" id="KW-0256">Endoplasmic reticulum</keyword>
<dbReference type="GeneID" id="100168601"/>
<comment type="subcellular location">
    <subcellularLocation>
        <location evidence="10">Endomembrane system</location>
        <topology evidence="10">Single-pass type I membrane protein</topology>
    </subcellularLocation>
    <subcellularLocation>
        <location evidence="1">Endoplasmic reticulum</location>
    </subcellularLocation>
    <subcellularLocation>
        <location evidence="12">Membrane</location>
        <topology evidence="12">Single-pass membrane protein</topology>
    </subcellularLocation>
</comment>
<evidence type="ECO:0000313" key="14">
    <source>
        <dbReference type="Proteomes" id="UP000007819"/>
    </source>
</evidence>
<keyword evidence="9" id="KW-0325">Glycoprotein</keyword>
<dbReference type="RefSeq" id="XP_029343542.1">
    <property type="nucleotide sequence ID" value="XM_029487682.1"/>
</dbReference>
<name>A0A8R2NPW3_ACYPI</name>
<dbReference type="Pfam" id="PF00201">
    <property type="entry name" value="UDPGT"/>
    <property type="match status" value="1"/>
</dbReference>
<evidence type="ECO:0000256" key="3">
    <source>
        <dbReference type="ARBA" id="ARBA00022676"/>
    </source>
</evidence>
<reference evidence="14" key="1">
    <citation type="submission" date="2010-06" db="EMBL/GenBank/DDBJ databases">
        <authorList>
            <person name="Jiang H."/>
            <person name="Abraham K."/>
            <person name="Ali S."/>
            <person name="Alsbrooks S.L."/>
            <person name="Anim B.N."/>
            <person name="Anosike U.S."/>
            <person name="Attaway T."/>
            <person name="Bandaranaike D.P."/>
            <person name="Battles P.K."/>
            <person name="Bell S.N."/>
            <person name="Bell A.V."/>
            <person name="Beltran B."/>
            <person name="Bickham C."/>
            <person name="Bustamante Y."/>
            <person name="Caleb T."/>
            <person name="Canada A."/>
            <person name="Cardenas V."/>
            <person name="Carter K."/>
            <person name="Chacko J."/>
            <person name="Chandrabose M.N."/>
            <person name="Chavez D."/>
            <person name="Chavez A."/>
            <person name="Chen L."/>
            <person name="Chu H.-S."/>
            <person name="Claassen K.J."/>
            <person name="Cockrell R."/>
            <person name="Collins M."/>
            <person name="Cooper J.A."/>
            <person name="Cree A."/>
            <person name="Curry S.M."/>
            <person name="Da Y."/>
            <person name="Dao M.D."/>
            <person name="Das B."/>
            <person name="Davila M.-L."/>
            <person name="Davy-Carroll L."/>
            <person name="Denson S."/>
            <person name="Dinh H."/>
            <person name="Ebong V.E."/>
            <person name="Edwards J.R."/>
            <person name="Egan A."/>
            <person name="El-Daye J."/>
            <person name="Escobedo L."/>
            <person name="Fernandez S."/>
            <person name="Fernando P.R."/>
            <person name="Flagg N."/>
            <person name="Forbes L.D."/>
            <person name="Fowler R.G."/>
            <person name="Fu Q."/>
            <person name="Gabisi R.A."/>
            <person name="Ganer J."/>
            <person name="Garbino Pronczuk A."/>
            <person name="Garcia R.M."/>
            <person name="Garner T."/>
            <person name="Garrett T.E."/>
            <person name="Gonzalez D.A."/>
            <person name="Hamid H."/>
            <person name="Hawkins E.S."/>
            <person name="Hirani K."/>
            <person name="Hogues M.E."/>
            <person name="Hollins B."/>
            <person name="Hsiao C.-H."/>
            <person name="Jabil R."/>
            <person name="James M.L."/>
            <person name="Jhangiani S.N."/>
            <person name="Johnson B."/>
            <person name="Johnson Q."/>
            <person name="Joshi V."/>
            <person name="Kalu J.B."/>
            <person name="Kam C."/>
            <person name="Kashfia A."/>
            <person name="Keebler J."/>
            <person name="Kisamo H."/>
            <person name="Kovar C.L."/>
            <person name="Lago L.A."/>
            <person name="Lai C.-Y."/>
            <person name="Laidlaw J."/>
            <person name="Lara F."/>
            <person name="Le T.-K."/>
            <person name="Lee S.L."/>
            <person name="Legall F.H."/>
            <person name="Lemon S.J."/>
            <person name="Lewis L.R."/>
            <person name="Li B."/>
            <person name="Liu Y."/>
            <person name="Liu Y.-S."/>
            <person name="Lopez J."/>
            <person name="Lozado R.J."/>
            <person name="Lu J."/>
            <person name="Madu R.C."/>
            <person name="Maheshwari M."/>
            <person name="Maheshwari R."/>
            <person name="Malloy K."/>
            <person name="Martinez E."/>
            <person name="Mathew T."/>
            <person name="Mercado I.C."/>
            <person name="Mercado C."/>
            <person name="Meyer B."/>
            <person name="Montgomery K."/>
            <person name="Morgan M.B."/>
            <person name="Munidasa M."/>
            <person name="Nazareth L.V."/>
            <person name="Nelson J."/>
            <person name="Ng B.M."/>
            <person name="Nguyen N.B."/>
            <person name="Nguyen P.Q."/>
            <person name="Nguyen T."/>
            <person name="Obregon M."/>
            <person name="Okwuonu G.O."/>
            <person name="Onwere C.G."/>
            <person name="Orozco G."/>
            <person name="Parra A."/>
            <person name="Patel S."/>
            <person name="Patil S."/>
            <person name="Perez A."/>
            <person name="Perez Y."/>
            <person name="Pham C."/>
            <person name="Primus E.L."/>
            <person name="Pu L.-L."/>
            <person name="Puazo M."/>
            <person name="Qin X."/>
            <person name="Quiroz J.B."/>
            <person name="Reese J."/>
            <person name="Richards S."/>
            <person name="Rives C.M."/>
            <person name="Robberts R."/>
            <person name="Ruiz S.J."/>
            <person name="Ruiz M.J."/>
            <person name="Santibanez J."/>
            <person name="Schneider B.W."/>
            <person name="Sisson I."/>
            <person name="Smith M."/>
            <person name="Sodergren E."/>
            <person name="Song X.-Z."/>
            <person name="Song B.B."/>
            <person name="Summersgill H."/>
            <person name="Thelus R."/>
            <person name="Thornton R.D."/>
            <person name="Trejos Z.Y."/>
            <person name="Usmani K."/>
            <person name="Vattathil S."/>
            <person name="Villasana D."/>
            <person name="Walker D.L."/>
            <person name="Wang S."/>
            <person name="Wang K."/>
            <person name="White C.S."/>
            <person name="Williams A.C."/>
            <person name="Williamson J."/>
            <person name="Wilson K."/>
            <person name="Woghiren I.O."/>
            <person name="Woodworth J.R."/>
            <person name="Worley K.C."/>
            <person name="Wright R.A."/>
            <person name="Wu W."/>
            <person name="Young L."/>
            <person name="Zhang L."/>
            <person name="Zhang J."/>
            <person name="Zhu Y."/>
            <person name="Muzny D.M."/>
            <person name="Weinstock G."/>
            <person name="Gibbs R.A."/>
        </authorList>
    </citation>
    <scope>NUCLEOTIDE SEQUENCE [LARGE SCALE GENOMIC DNA]</scope>
    <source>
        <strain evidence="14">LSR1</strain>
    </source>
</reference>
<comment type="similarity">
    <text evidence="2 11">Belongs to the UDP-glycosyltransferase family.</text>
</comment>
<dbReference type="GO" id="GO:0005783">
    <property type="term" value="C:endoplasmic reticulum"/>
    <property type="evidence" value="ECO:0007669"/>
    <property type="project" value="UniProtKB-SubCell"/>
</dbReference>
<dbReference type="InterPro" id="IPR035595">
    <property type="entry name" value="UDP_glycos_trans_CS"/>
</dbReference>
<evidence type="ECO:0000256" key="11">
    <source>
        <dbReference type="RuleBase" id="RU003718"/>
    </source>
</evidence>
<dbReference type="CDD" id="cd03784">
    <property type="entry name" value="GT1_Gtf-like"/>
    <property type="match status" value="1"/>
</dbReference>
<feature type="chain" id="PRO_5035960261" description="UDP-glucuronosyltransferase" evidence="12">
    <location>
        <begin position="26"/>
        <end position="513"/>
    </location>
</feature>
<feature type="signal peptide" evidence="12">
    <location>
        <begin position="1"/>
        <end position="25"/>
    </location>
</feature>
<proteinExistence type="inferred from homology"/>
<dbReference type="InterPro" id="IPR050271">
    <property type="entry name" value="UDP-glycosyltransferase"/>
</dbReference>
<keyword evidence="14" id="KW-1185">Reference proteome</keyword>
<evidence type="ECO:0000256" key="1">
    <source>
        <dbReference type="ARBA" id="ARBA00004240"/>
    </source>
</evidence>
<feature type="transmembrane region" description="Helical" evidence="12">
    <location>
        <begin position="469"/>
        <end position="493"/>
    </location>
</feature>
<evidence type="ECO:0000256" key="4">
    <source>
        <dbReference type="ARBA" id="ARBA00022679"/>
    </source>
</evidence>
<evidence type="ECO:0000256" key="2">
    <source>
        <dbReference type="ARBA" id="ARBA00009995"/>
    </source>
</evidence>
<dbReference type="PROSITE" id="PS00375">
    <property type="entry name" value="UDPGT"/>
    <property type="match status" value="1"/>
</dbReference>
<dbReference type="AlphaFoldDB" id="A0A8R2NPW3"/>
<reference evidence="13" key="2">
    <citation type="submission" date="2022-06" db="UniProtKB">
        <authorList>
            <consortium name="EnsemblMetazoa"/>
        </authorList>
    </citation>
    <scope>IDENTIFICATION</scope>
</reference>
<dbReference type="SUPFAM" id="SSF53756">
    <property type="entry name" value="UDP-Glycosyltransferase/glycogen phosphorylase"/>
    <property type="match status" value="1"/>
</dbReference>
<dbReference type="OrthoDB" id="5835829at2759"/>
<organism evidence="13 14">
    <name type="scientific">Acyrthosiphon pisum</name>
    <name type="common">Pea aphid</name>
    <dbReference type="NCBI Taxonomy" id="7029"/>
    <lineage>
        <taxon>Eukaryota</taxon>
        <taxon>Metazoa</taxon>
        <taxon>Ecdysozoa</taxon>
        <taxon>Arthropoda</taxon>
        <taxon>Hexapoda</taxon>
        <taxon>Insecta</taxon>
        <taxon>Pterygota</taxon>
        <taxon>Neoptera</taxon>
        <taxon>Paraneoptera</taxon>
        <taxon>Hemiptera</taxon>
        <taxon>Sternorrhyncha</taxon>
        <taxon>Aphidomorpha</taxon>
        <taxon>Aphidoidea</taxon>
        <taxon>Aphididae</taxon>
        <taxon>Macrosiphini</taxon>
        <taxon>Acyrthosiphon</taxon>
    </lineage>
</organism>
<evidence type="ECO:0000256" key="10">
    <source>
        <dbReference type="ARBA" id="ARBA00046288"/>
    </source>
</evidence>
<keyword evidence="8 12" id="KW-0472">Membrane</keyword>
<keyword evidence="12" id="KW-0732">Signal</keyword>
<dbReference type="PANTHER" id="PTHR48043:SF145">
    <property type="entry name" value="FI06409P-RELATED"/>
    <property type="match status" value="1"/>
</dbReference>
<keyword evidence="4 11" id="KW-0808">Transferase</keyword>
<evidence type="ECO:0000313" key="13">
    <source>
        <dbReference type="EnsemblMetazoa" id="XP_029343542.1"/>
    </source>
</evidence>